<dbReference type="AlphaFoldDB" id="A0A9P5PHS5"/>
<organism evidence="2 3">
    <name type="scientific">Rhodocollybia butyracea</name>
    <dbReference type="NCBI Taxonomy" id="206335"/>
    <lineage>
        <taxon>Eukaryota</taxon>
        <taxon>Fungi</taxon>
        <taxon>Dikarya</taxon>
        <taxon>Basidiomycota</taxon>
        <taxon>Agaricomycotina</taxon>
        <taxon>Agaricomycetes</taxon>
        <taxon>Agaricomycetidae</taxon>
        <taxon>Agaricales</taxon>
        <taxon>Marasmiineae</taxon>
        <taxon>Omphalotaceae</taxon>
        <taxon>Rhodocollybia</taxon>
    </lineage>
</organism>
<feature type="region of interest" description="Disordered" evidence="1">
    <location>
        <begin position="146"/>
        <end position="166"/>
    </location>
</feature>
<sequence>MDDHLNEFMNDPAKIVALYLGSYMRRQGLHLTEKNLHRAPLLLKFFIRFLRKHNVFVGEDDLNDSVLPNIDLDVPLPRFLQSHPLLSSKSGQLNIAANLELALSIIDLAIEELPLVSQAAKALSCEAFGALCKDIFSVGEHDTLPVASEEGHNGEHSRSLTPPCVIDDASTDALDPAAWKIIPPSVPQDIADTDSDSQSQPDLDQSDSALFGKLTKVVLDPWLGWETEIEEPDLFEPRVLRSPVYPNETTTVAPKATHNPACDAITLLLEPCSAYALRVGMGVGGIWNQMAPASVSNGELGPTATAKSEDGVFWYLTDVKVVVPSYYFTER</sequence>
<evidence type="ECO:0000313" key="2">
    <source>
        <dbReference type="EMBL" id="KAF9065601.1"/>
    </source>
</evidence>
<feature type="region of interest" description="Disordered" evidence="1">
    <location>
        <begin position="185"/>
        <end position="206"/>
    </location>
</feature>
<comment type="caution">
    <text evidence="2">The sequence shown here is derived from an EMBL/GenBank/DDBJ whole genome shotgun (WGS) entry which is preliminary data.</text>
</comment>
<keyword evidence="3" id="KW-1185">Reference proteome</keyword>
<gene>
    <name evidence="2" type="ORF">BDP27DRAFT_1331811</name>
</gene>
<evidence type="ECO:0000313" key="3">
    <source>
        <dbReference type="Proteomes" id="UP000772434"/>
    </source>
</evidence>
<protein>
    <submittedName>
        <fullName evidence="2">Uncharacterized protein</fullName>
    </submittedName>
</protein>
<name>A0A9P5PHS5_9AGAR</name>
<dbReference type="EMBL" id="JADNRY010000101">
    <property type="protein sequence ID" value="KAF9065601.1"/>
    <property type="molecule type" value="Genomic_DNA"/>
</dbReference>
<reference evidence="2" key="1">
    <citation type="submission" date="2020-11" db="EMBL/GenBank/DDBJ databases">
        <authorList>
            <consortium name="DOE Joint Genome Institute"/>
            <person name="Ahrendt S."/>
            <person name="Riley R."/>
            <person name="Andreopoulos W."/>
            <person name="Labutti K."/>
            <person name="Pangilinan J."/>
            <person name="Ruiz-Duenas F.J."/>
            <person name="Barrasa J.M."/>
            <person name="Sanchez-Garcia M."/>
            <person name="Camarero S."/>
            <person name="Miyauchi S."/>
            <person name="Serrano A."/>
            <person name="Linde D."/>
            <person name="Babiker R."/>
            <person name="Drula E."/>
            <person name="Ayuso-Fernandez I."/>
            <person name="Pacheco R."/>
            <person name="Padilla G."/>
            <person name="Ferreira P."/>
            <person name="Barriuso J."/>
            <person name="Kellner H."/>
            <person name="Castanera R."/>
            <person name="Alfaro M."/>
            <person name="Ramirez L."/>
            <person name="Pisabarro A.G."/>
            <person name="Kuo A."/>
            <person name="Tritt A."/>
            <person name="Lipzen A."/>
            <person name="He G."/>
            <person name="Yan M."/>
            <person name="Ng V."/>
            <person name="Cullen D."/>
            <person name="Martin F."/>
            <person name="Rosso M.-N."/>
            <person name="Henrissat B."/>
            <person name="Hibbett D."/>
            <person name="Martinez A.T."/>
            <person name="Grigoriev I.V."/>
        </authorList>
    </citation>
    <scope>NUCLEOTIDE SEQUENCE</scope>
    <source>
        <strain evidence="2">AH 40177</strain>
    </source>
</reference>
<accession>A0A9P5PHS5</accession>
<evidence type="ECO:0000256" key="1">
    <source>
        <dbReference type="SAM" id="MobiDB-lite"/>
    </source>
</evidence>
<proteinExistence type="predicted"/>
<dbReference type="Proteomes" id="UP000772434">
    <property type="component" value="Unassembled WGS sequence"/>
</dbReference>
<feature type="compositionally biased region" description="Basic and acidic residues" evidence="1">
    <location>
        <begin position="146"/>
        <end position="158"/>
    </location>
</feature>
<dbReference type="OrthoDB" id="435402at2759"/>
<feature type="compositionally biased region" description="Low complexity" evidence="1">
    <location>
        <begin position="196"/>
        <end position="206"/>
    </location>
</feature>